<dbReference type="GO" id="GO:0004640">
    <property type="term" value="F:phosphoribosylanthranilate isomerase activity"/>
    <property type="evidence" value="ECO:0007669"/>
    <property type="project" value="InterPro"/>
</dbReference>
<dbReference type="InterPro" id="IPR013785">
    <property type="entry name" value="Aldolase_TIM"/>
</dbReference>
<dbReference type="InterPro" id="IPR011060">
    <property type="entry name" value="RibuloseP-bd_barrel"/>
</dbReference>
<comment type="similarity">
    <text evidence="1">Belongs to the TrpF family.</text>
</comment>
<dbReference type="InterPro" id="IPR044643">
    <property type="entry name" value="TrpF_fam"/>
</dbReference>
<dbReference type="PANTHER" id="PTHR42894">
    <property type="entry name" value="N-(5'-PHOSPHORIBOSYL)ANTHRANILATE ISOMERASE"/>
    <property type="match status" value="1"/>
</dbReference>
<reference evidence="2 3" key="1">
    <citation type="journal article" date="2020" name="IScience">
        <title>Genome Sequencing of the Endangered Kingdonia uniflora (Circaeasteraceae, Ranunculales) Reveals Potential Mechanisms of Evolutionary Specialization.</title>
        <authorList>
            <person name="Sun Y."/>
            <person name="Deng T."/>
            <person name="Zhang A."/>
            <person name="Moore M.J."/>
            <person name="Landis J.B."/>
            <person name="Lin N."/>
            <person name="Zhang H."/>
            <person name="Zhang X."/>
            <person name="Huang J."/>
            <person name="Zhang X."/>
            <person name="Sun H."/>
            <person name="Wang H."/>
        </authorList>
    </citation>
    <scope>NUCLEOTIDE SEQUENCE [LARGE SCALE GENOMIC DNA]</scope>
    <source>
        <strain evidence="2">TB1705</strain>
        <tissue evidence="2">Leaf</tissue>
    </source>
</reference>
<dbReference type="PANTHER" id="PTHR42894:SF1">
    <property type="entry name" value="N-(5'-PHOSPHORIBOSYL)ANTHRANILATE ISOMERASE"/>
    <property type="match status" value="1"/>
</dbReference>
<proteinExistence type="inferred from homology"/>
<dbReference type="SUPFAM" id="SSF51366">
    <property type="entry name" value="Ribulose-phoshate binding barrel"/>
    <property type="match status" value="1"/>
</dbReference>
<dbReference type="Proteomes" id="UP000541444">
    <property type="component" value="Unassembled WGS sequence"/>
</dbReference>
<dbReference type="Gene3D" id="3.20.20.70">
    <property type="entry name" value="Aldolase class I"/>
    <property type="match status" value="1"/>
</dbReference>
<dbReference type="OrthoDB" id="524799at2759"/>
<accession>A0A7J7N8D4</accession>
<name>A0A7J7N8D4_9MAGN</name>
<evidence type="ECO:0000313" key="2">
    <source>
        <dbReference type="EMBL" id="KAF6163405.1"/>
    </source>
</evidence>
<evidence type="ECO:0000313" key="3">
    <source>
        <dbReference type="Proteomes" id="UP000541444"/>
    </source>
</evidence>
<dbReference type="AlphaFoldDB" id="A0A7J7N8D4"/>
<comment type="caution">
    <text evidence="2">The sequence shown here is derived from an EMBL/GenBank/DDBJ whole genome shotgun (WGS) entry which is preliminary data.</text>
</comment>
<keyword evidence="3" id="KW-1185">Reference proteome</keyword>
<dbReference type="EMBL" id="JACGCM010000981">
    <property type="protein sequence ID" value="KAF6163405.1"/>
    <property type="molecule type" value="Genomic_DNA"/>
</dbReference>
<organism evidence="2 3">
    <name type="scientific">Kingdonia uniflora</name>
    <dbReference type="NCBI Taxonomy" id="39325"/>
    <lineage>
        <taxon>Eukaryota</taxon>
        <taxon>Viridiplantae</taxon>
        <taxon>Streptophyta</taxon>
        <taxon>Embryophyta</taxon>
        <taxon>Tracheophyta</taxon>
        <taxon>Spermatophyta</taxon>
        <taxon>Magnoliopsida</taxon>
        <taxon>Ranunculales</taxon>
        <taxon>Circaeasteraceae</taxon>
        <taxon>Kingdonia</taxon>
    </lineage>
</organism>
<dbReference type="GO" id="GO:0000162">
    <property type="term" value="P:L-tryptophan biosynthetic process"/>
    <property type="evidence" value="ECO:0007669"/>
    <property type="project" value="InterPro"/>
</dbReference>
<gene>
    <name evidence="2" type="ORF">GIB67_029254</name>
</gene>
<evidence type="ECO:0008006" key="4">
    <source>
        <dbReference type="Google" id="ProtNLM"/>
    </source>
</evidence>
<protein>
    <recommendedName>
        <fullName evidence="4">Phosphoribosylanthranilate isomerase</fullName>
    </recommendedName>
</protein>
<evidence type="ECO:0000256" key="1">
    <source>
        <dbReference type="ARBA" id="ARBA00007571"/>
    </source>
</evidence>
<sequence length="298" mass="32736">MEEEEVDEGVSKLSGQECDASADQAQILYKVALGCNKAMYEFSFIFVKRSFQPKHLHLSKDKLSKSSVRAFISSESTKISPPQEDSKTDHPLVKMCGITSARDAATAAEAGASIIGMILWPNSKRSVSISVEKEISKVAKSYGEEPSWCLHGDRSRDAFSVLLEERRVIYVLHANEDGVLINQISEEECPLADWILVDSAKGGRHNGVDVVSAPRTESRRIIQRYPPWVSYKVPLGMSSCKLRLGSLKCNIRGYSIAHDRDENGTVLAAAAGGEEPLTAFVHEGQTIELGLRLTKLKG</sequence>